<proteinExistence type="predicted"/>
<dbReference type="Proteomes" id="UP001243375">
    <property type="component" value="Unassembled WGS sequence"/>
</dbReference>
<reference evidence="1" key="1">
    <citation type="submission" date="2023-04" db="EMBL/GenBank/DDBJ databases">
        <title>Draft Genome sequencing of Naganishia species isolated from polar environments using Oxford Nanopore Technology.</title>
        <authorList>
            <person name="Leo P."/>
            <person name="Venkateswaran K."/>
        </authorList>
    </citation>
    <scope>NUCLEOTIDE SEQUENCE</scope>
    <source>
        <strain evidence="1">MNA-CCFEE 5425</strain>
    </source>
</reference>
<organism evidence="1 2">
    <name type="scientific">Naganishia vaughanmartiniae</name>
    <dbReference type="NCBI Taxonomy" id="1424756"/>
    <lineage>
        <taxon>Eukaryota</taxon>
        <taxon>Fungi</taxon>
        <taxon>Dikarya</taxon>
        <taxon>Basidiomycota</taxon>
        <taxon>Agaricomycotina</taxon>
        <taxon>Tremellomycetes</taxon>
        <taxon>Filobasidiales</taxon>
        <taxon>Filobasidiaceae</taxon>
        <taxon>Naganishia</taxon>
    </lineage>
</organism>
<gene>
    <name evidence="1" type="ORF">QFC22_001322</name>
</gene>
<sequence>MKLSVLCFVVAACTVEHYLSRLCASFGLTAISTLEANRGICVIAANQVEKSTTCANLGISMHASPTSHFAPQACGAEFSTCLGPTCTLQGAKSSSGEASVQFAVRMCDQAHTFSESQWSDIEQHLEEYGLAVIAVSSADDFIADDKHHSAVACNCHERDELYQGLLGNSSCRVSYVFIPLAGSAFYDYILFMNFQDRTGTLFTLFYEPNPWDDIDTAFPAFIFTLLDDVERFRESARGGHHTPHFKIMMSVALFTKRKWRWIGLDLQRRHTNAFPGETQLVIPIGHVETWDTKENYYIPAQWIDAAAMEPEMPFLESDVSTMDLKILPVAPEPVLKKLADQFSSPALRKLERTLASLARDLGKPSRSTAPRSNSDFGGSLPHLSQDWLDYLPIYPSPLRHSFVLGDFEDEDEQLDYGYSELTKPADYHHFASFEQSLMNEWQLDDSFETRYMSMSYRPTVDQSTNAKPGQPSTRVDVKSTVDDSSGQQSMSTAESESQFGRLTDQRERDTWWHDNMTMAYPLSGIQ</sequence>
<dbReference type="EMBL" id="JASBWU010000003">
    <property type="protein sequence ID" value="KAJ9123131.1"/>
    <property type="molecule type" value="Genomic_DNA"/>
</dbReference>
<accession>A0ACC2XJA5</accession>
<protein>
    <submittedName>
        <fullName evidence="1">Uncharacterized protein</fullName>
    </submittedName>
</protein>
<evidence type="ECO:0000313" key="1">
    <source>
        <dbReference type="EMBL" id="KAJ9123131.1"/>
    </source>
</evidence>
<name>A0ACC2XJA5_9TREE</name>
<keyword evidence="2" id="KW-1185">Reference proteome</keyword>
<comment type="caution">
    <text evidence="1">The sequence shown here is derived from an EMBL/GenBank/DDBJ whole genome shotgun (WGS) entry which is preliminary data.</text>
</comment>
<evidence type="ECO:0000313" key="2">
    <source>
        <dbReference type="Proteomes" id="UP001243375"/>
    </source>
</evidence>